<feature type="compositionally biased region" description="Pro residues" evidence="1">
    <location>
        <begin position="652"/>
        <end position="664"/>
    </location>
</feature>
<feature type="compositionally biased region" description="Polar residues" evidence="1">
    <location>
        <begin position="422"/>
        <end position="432"/>
    </location>
</feature>
<sequence length="1100" mass="119030">MSDYPATPSYGMGYGSHQDQNNPPYLPPMYPNQYQQQDDGRMGQAGMPSSYDASGMPTYGYNGATPSFSASAIASGVPLLPIYQGWNQDPVPLPPYAPANPTLQYGGYSNGVHQNPQYYPPPQPTYQQNQPASGPYDEGELSEGEFEGAAPAYGTNQYRPNEAEGHVETAQRSGYHVPHEQNPQPPIHSSNKYDYPARDSPQMRPPQSDAYPIYDPPRPTDHGEQAKTKNHDSNAPSHTSEKTNGASQTHQQWAQDSVLDSSKVASHTNSHHAPLNKEPIKHAPAAASAPSSQVPSISPVHTVVAEARKKAENAVLNLWVHEVRFQQYIDEGVREDIVGPLFDHLKLSKLSSKTVNGSGAKMASQSDFETRVSREENTTPVAPSSSVNMKDSQVNGQFSSLSTLQNGHQSTENGSVPGKASTLPSAIPTTAATKPVGMTDKAKTLQSKMEALRKSREERAQKAAAKNSTNPPTNVTSTQSQLPQPTPASATISNIKTSSTPAQPILLPVQPLPNHQVSSQSPVQNLNTQQQGPVIPGLFLTSTAASPVPSLSAQSPMHTQANQRKRPVAADFDTPASIPFKRPFGQSRNDQPLVIDVSEEEPDSDDEDVAMDLESQADQDSPVQSSRKMSDQRSMPMHNLPPLTNFPARKPFTPPSNSPAPNTPPVTQNATKANIGHPKVLQQMESELESLKKKIIEAEARKKARKPPSGTHTPRAAELTSIDAKESIAATANLASKVEASMKMQDLIEITEKQVDSEMQKLAEAQAAELEKAAELTRNEAEIKRLRREKLKSDLPLVNAEVQQSQTKLEQLKAEIASLEAEVDKNLKAKREMAEEMERLGQETEDQLQAQKDKLQDLTQEENVSSDVGEASLPAYDRLQSSPAVAIDSRQTASSGDGHDRLQSPDHDHKFQEDTGAKIDDSENSAISTTSQMGSDSGERVATDQALEAALQDAVRAEVDSHGPAGSDVDMETSFAPDPTQLAPESSSVSVKEIDSPMYSPVLSRAIPHVPDAESDNYEPPEATSAVDEPSPVESPPFSPAPPNVISESSLVDDSIQVVNEGARSGVEETLPKPNGSVPRPIQVQKKSYLNRIWGRLTMK</sequence>
<feature type="compositionally biased region" description="Pro residues" evidence="1">
    <location>
        <begin position="1033"/>
        <end position="1043"/>
    </location>
</feature>
<name>A0A7D8UR69_9HELO</name>
<reference evidence="2 3" key="1">
    <citation type="submission" date="2018-05" db="EMBL/GenBank/DDBJ databases">
        <title>Whole genome sequencing for identification of molecular markers to develop diagnostic detection tools for the regulated plant pathogen Lachnellula willkommii.</title>
        <authorList>
            <person name="Giroux E."/>
            <person name="Bilodeau G."/>
        </authorList>
    </citation>
    <scope>NUCLEOTIDE SEQUENCE [LARGE SCALE GENOMIC DNA]</scope>
    <source>
        <strain evidence="2 3">CBS 625.97</strain>
    </source>
</reference>
<feature type="compositionally biased region" description="Polar residues" evidence="1">
    <location>
        <begin position="879"/>
        <end position="895"/>
    </location>
</feature>
<feature type="region of interest" description="Disordered" evidence="1">
    <location>
        <begin position="829"/>
        <end position="1081"/>
    </location>
</feature>
<proteinExistence type="predicted"/>
<feature type="compositionally biased region" description="Polar residues" evidence="1">
    <location>
        <begin position="378"/>
        <end position="414"/>
    </location>
</feature>
<feature type="compositionally biased region" description="Polar residues" evidence="1">
    <location>
        <begin position="924"/>
        <end position="935"/>
    </location>
</feature>
<gene>
    <name evidence="2" type="ORF">LCER1_G005024</name>
</gene>
<feature type="region of interest" description="Disordered" evidence="1">
    <location>
        <begin position="355"/>
        <end position="530"/>
    </location>
</feature>
<feature type="compositionally biased region" description="Basic and acidic residues" evidence="1">
    <location>
        <begin position="368"/>
        <end position="377"/>
    </location>
</feature>
<evidence type="ECO:0000256" key="1">
    <source>
        <dbReference type="SAM" id="MobiDB-lite"/>
    </source>
</evidence>
<evidence type="ECO:0000313" key="3">
    <source>
        <dbReference type="Proteomes" id="UP000481288"/>
    </source>
</evidence>
<evidence type="ECO:0000313" key="2">
    <source>
        <dbReference type="EMBL" id="TVY55512.1"/>
    </source>
</evidence>
<feature type="region of interest" description="Disordered" evidence="1">
    <location>
        <begin position="698"/>
        <end position="722"/>
    </location>
</feature>
<comment type="caution">
    <text evidence="2">The sequence shown here is derived from an EMBL/GenBank/DDBJ whole genome shotgun (WGS) entry which is preliminary data.</text>
</comment>
<dbReference type="AlphaFoldDB" id="A0A7D8UR69"/>
<feature type="region of interest" description="Disordered" evidence="1">
    <location>
        <begin position="1"/>
        <end position="53"/>
    </location>
</feature>
<protein>
    <submittedName>
        <fullName evidence="2">Uncharacterized protein</fullName>
    </submittedName>
</protein>
<feature type="compositionally biased region" description="Basic and acidic residues" evidence="1">
    <location>
        <begin position="829"/>
        <end position="842"/>
    </location>
</feature>
<dbReference type="Proteomes" id="UP000481288">
    <property type="component" value="Unassembled WGS sequence"/>
</dbReference>
<organism evidence="2 3">
    <name type="scientific">Lachnellula cervina</name>
    <dbReference type="NCBI Taxonomy" id="1316786"/>
    <lineage>
        <taxon>Eukaryota</taxon>
        <taxon>Fungi</taxon>
        <taxon>Dikarya</taxon>
        <taxon>Ascomycota</taxon>
        <taxon>Pezizomycotina</taxon>
        <taxon>Leotiomycetes</taxon>
        <taxon>Helotiales</taxon>
        <taxon>Lachnaceae</taxon>
        <taxon>Lachnellula</taxon>
    </lineage>
</organism>
<feature type="compositionally biased region" description="Polar residues" evidence="1">
    <location>
        <begin position="618"/>
        <end position="627"/>
    </location>
</feature>
<keyword evidence="3" id="KW-1185">Reference proteome</keyword>
<feature type="region of interest" description="Disordered" evidence="1">
    <location>
        <begin position="105"/>
        <end position="276"/>
    </location>
</feature>
<feature type="region of interest" description="Disordered" evidence="1">
    <location>
        <begin position="547"/>
        <end position="671"/>
    </location>
</feature>
<feature type="compositionally biased region" description="Low complexity" evidence="1">
    <location>
        <begin position="467"/>
        <end position="478"/>
    </location>
</feature>
<feature type="compositionally biased region" description="Basic and acidic residues" evidence="1">
    <location>
        <begin position="218"/>
        <end position="232"/>
    </location>
</feature>
<feature type="compositionally biased region" description="Polar residues" evidence="1">
    <location>
        <begin position="547"/>
        <end position="562"/>
    </location>
</feature>
<dbReference type="OrthoDB" id="1922977at2759"/>
<feature type="compositionally biased region" description="Acidic residues" evidence="1">
    <location>
        <begin position="137"/>
        <end position="146"/>
    </location>
</feature>
<feature type="compositionally biased region" description="Polar residues" evidence="1">
    <location>
        <begin position="355"/>
        <end position="367"/>
    </location>
</feature>
<feature type="compositionally biased region" description="Acidic residues" evidence="1">
    <location>
        <begin position="597"/>
        <end position="617"/>
    </location>
</feature>
<feature type="compositionally biased region" description="Basic and acidic residues" evidence="1">
    <location>
        <begin position="897"/>
        <end position="921"/>
    </location>
</feature>
<feature type="compositionally biased region" description="Polar residues" evidence="1">
    <location>
        <begin position="479"/>
        <end position="502"/>
    </location>
</feature>
<feature type="compositionally biased region" description="Polar residues" evidence="1">
    <location>
        <begin position="233"/>
        <end position="268"/>
    </location>
</feature>
<feature type="compositionally biased region" description="Polar residues" evidence="1">
    <location>
        <begin position="513"/>
        <end position="530"/>
    </location>
</feature>
<accession>A0A7D8UR69</accession>
<dbReference type="EMBL" id="QGMG01000233">
    <property type="protein sequence ID" value="TVY55512.1"/>
    <property type="molecule type" value="Genomic_DNA"/>
</dbReference>
<feature type="compositionally biased region" description="Basic and acidic residues" evidence="1">
    <location>
        <begin position="450"/>
        <end position="461"/>
    </location>
</feature>